<dbReference type="EMBL" id="FQWQ01000001">
    <property type="protein sequence ID" value="SHG61043.1"/>
    <property type="molecule type" value="Genomic_DNA"/>
</dbReference>
<protein>
    <submittedName>
        <fullName evidence="3">Heat shock protein HslJ</fullName>
    </submittedName>
</protein>
<gene>
    <name evidence="3" type="ORF">SAMN04488109_1067</name>
</gene>
<dbReference type="Proteomes" id="UP000184212">
    <property type="component" value="Unassembled WGS sequence"/>
</dbReference>
<sequence length="136" mass="15050">MKKLLILALASLALFQCKSSKTTTATTLENTRWKLAEMNGVPVITPDNGKDVYFLLSDKKVQGFAGCNTITGSYTLSGEKITFNTASTRMMCGKEQMEIEDFYTYALTHAASYKIDGNTLELYEGETSLAEFQAMK</sequence>
<name>A0A1M5L9E1_9BACT</name>
<feature type="signal peptide" evidence="1">
    <location>
        <begin position="1"/>
        <end position="25"/>
    </location>
</feature>
<dbReference type="Pfam" id="PF03724">
    <property type="entry name" value="META"/>
    <property type="match status" value="1"/>
</dbReference>
<reference evidence="3 4" key="1">
    <citation type="submission" date="2016-11" db="EMBL/GenBank/DDBJ databases">
        <authorList>
            <person name="Jaros S."/>
            <person name="Januszkiewicz K."/>
            <person name="Wedrychowicz H."/>
        </authorList>
    </citation>
    <scope>NUCLEOTIDE SEQUENCE [LARGE SCALE GENOMIC DNA]</scope>
    <source>
        <strain evidence="3 4">DSM 24574</strain>
    </source>
</reference>
<dbReference type="AlphaFoldDB" id="A0A1M5L9E1"/>
<keyword evidence="3" id="KW-0346">Stress response</keyword>
<evidence type="ECO:0000313" key="4">
    <source>
        <dbReference type="Proteomes" id="UP000184212"/>
    </source>
</evidence>
<keyword evidence="4" id="KW-1185">Reference proteome</keyword>
<evidence type="ECO:0000259" key="2">
    <source>
        <dbReference type="Pfam" id="PF03724"/>
    </source>
</evidence>
<dbReference type="PANTHER" id="PTHR35535">
    <property type="entry name" value="HEAT SHOCK PROTEIN HSLJ"/>
    <property type="match status" value="1"/>
</dbReference>
<proteinExistence type="predicted"/>
<keyword evidence="1" id="KW-0732">Signal</keyword>
<feature type="domain" description="DUF306" evidence="2">
    <location>
        <begin position="26"/>
        <end position="131"/>
    </location>
</feature>
<dbReference type="Gene3D" id="2.40.128.270">
    <property type="match status" value="1"/>
</dbReference>
<evidence type="ECO:0000256" key="1">
    <source>
        <dbReference type="SAM" id="SignalP"/>
    </source>
</evidence>
<organism evidence="3 4">
    <name type="scientific">Chryseolinea serpens</name>
    <dbReference type="NCBI Taxonomy" id="947013"/>
    <lineage>
        <taxon>Bacteria</taxon>
        <taxon>Pseudomonadati</taxon>
        <taxon>Bacteroidota</taxon>
        <taxon>Cytophagia</taxon>
        <taxon>Cytophagales</taxon>
        <taxon>Fulvivirgaceae</taxon>
        <taxon>Chryseolinea</taxon>
    </lineage>
</organism>
<dbReference type="InterPro" id="IPR038670">
    <property type="entry name" value="HslJ-like_sf"/>
</dbReference>
<dbReference type="InterPro" id="IPR053147">
    <property type="entry name" value="Hsp_HslJ-like"/>
</dbReference>
<dbReference type="InterPro" id="IPR005184">
    <property type="entry name" value="DUF306_Meta_HslJ"/>
</dbReference>
<dbReference type="PANTHER" id="PTHR35535:SF2">
    <property type="entry name" value="DUF306 DOMAIN-CONTAINING PROTEIN"/>
    <property type="match status" value="1"/>
</dbReference>
<dbReference type="RefSeq" id="WP_073131741.1">
    <property type="nucleotide sequence ID" value="NZ_FQWQ01000001.1"/>
</dbReference>
<feature type="chain" id="PRO_5012070295" evidence="1">
    <location>
        <begin position="26"/>
        <end position="136"/>
    </location>
</feature>
<dbReference type="OrthoDB" id="5348860at2"/>
<dbReference type="STRING" id="947013.SAMN04488109_1067"/>
<accession>A0A1M5L9E1</accession>
<evidence type="ECO:0000313" key="3">
    <source>
        <dbReference type="EMBL" id="SHG61043.1"/>
    </source>
</evidence>